<dbReference type="InterPro" id="IPR008547">
    <property type="entry name" value="DUF829_TMEM53"/>
</dbReference>
<reference evidence="7" key="2">
    <citation type="submission" date="2017-06" db="EMBL/GenBank/DDBJ databases">
        <title>The pomegranate genome and the genomics of punicalagin biosynthesis.</title>
        <authorList>
            <person name="Xu C."/>
        </authorList>
    </citation>
    <scope>NUCLEOTIDE SEQUENCE [LARGE SCALE GENOMIC DNA]</scope>
    <source>
        <tissue evidence="7">Fresh leaf</tissue>
    </source>
</reference>
<evidence type="ECO:0000256" key="3">
    <source>
        <dbReference type="ARBA" id="ARBA00022989"/>
    </source>
</evidence>
<dbReference type="Gene3D" id="3.40.50.1820">
    <property type="entry name" value="alpha/beta hydrolase"/>
    <property type="match status" value="1"/>
</dbReference>
<dbReference type="GeneID" id="116195353"/>
<evidence type="ECO:0000256" key="5">
    <source>
        <dbReference type="ARBA" id="ARBA00023242"/>
    </source>
</evidence>
<dbReference type="AlphaFoldDB" id="A0A218Y1A6"/>
<proteinExistence type="inferred from homology"/>
<keyword evidence="3" id="KW-1133">Transmembrane helix</keyword>
<name>A0A218Y1A6_PUNGR</name>
<reference evidence="8 10" key="3">
    <citation type="submission" date="2017-11" db="EMBL/GenBank/DDBJ databases">
        <title>De-novo sequencing of pomegranate (Punica granatum L.) genome.</title>
        <authorList>
            <person name="Akparov Z."/>
            <person name="Amiraslanov A."/>
            <person name="Hajiyeva S."/>
            <person name="Abbasov M."/>
            <person name="Kaur K."/>
            <person name="Hamwieh A."/>
            <person name="Solovyev V."/>
            <person name="Salamov A."/>
            <person name="Braich B."/>
            <person name="Kosarev P."/>
            <person name="Mahmoud A."/>
            <person name="Hajiyev E."/>
            <person name="Babayeva S."/>
            <person name="Izzatullayeva V."/>
            <person name="Mammadov A."/>
            <person name="Mammadov A."/>
            <person name="Sharifova S."/>
            <person name="Ojaghi J."/>
            <person name="Eynullazada K."/>
            <person name="Bayramov B."/>
            <person name="Abdulazimova A."/>
            <person name="Shahmuradov I."/>
        </authorList>
    </citation>
    <scope>NUCLEOTIDE SEQUENCE [LARGE SCALE GENOMIC DNA]</scope>
    <source>
        <strain evidence="8">AG2017</strain>
        <strain evidence="10">cv. AG2017</strain>
        <tissue evidence="8">Leaf</tissue>
    </source>
</reference>
<keyword evidence="5" id="KW-0539">Nucleus</keyword>
<dbReference type="PANTHER" id="PTHR12265">
    <property type="entry name" value="TRANSMEMBRANE PROTEIN 53"/>
    <property type="match status" value="1"/>
</dbReference>
<keyword evidence="2" id="KW-0812">Transmembrane</keyword>
<evidence type="ECO:0000256" key="1">
    <source>
        <dbReference type="ARBA" id="ARBA00007387"/>
    </source>
</evidence>
<evidence type="ECO:0000313" key="10">
    <source>
        <dbReference type="Proteomes" id="UP000233551"/>
    </source>
</evidence>
<evidence type="ECO:0000313" key="8">
    <source>
        <dbReference type="EMBL" id="PKI69579.1"/>
    </source>
</evidence>
<comment type="similarity">
    <text evidence="1">Belongs to the TMEM53 family.</text>
</comment>
<dbReference type="EMBL" id="MTKT01000544">
    <property type="protein sequence ID" value="OWM90656.1"/>
    <property type="molecule type" value="Genomic_DNA"/>
</dbReference>
<keyword evidence="10" id="KW-1185">Reference proteome</keyword>
<protein>
    <submittedName>
        <fullName evidence="7">Uncharacterized protein</fullName>
    </submittedName>
</protein>
<evidence type="ECO:0000313" key="7">
    <source>
        <dbReference type="EMBL" id="OWM90656.1"/>
    </source>
</evidence>
<keyword evidence="4" id="KW-0472">Membrane</keyword>
<dbReference type="InterPro" id="IPR029058">
    <property type="entry name" value="AB_hydrolase_fold"/>
</dbReference>
<evidence type="ECO:0000313" key="9">
    <source>
        <dbReference type="Proteomes" id="UP000197138"/>
    </source>
</evidence>
<comment type="subcellular location">
    <subcellularLocation>
        <location evidence="6">Nucleus outer membrane</location>
        <topology evidence="6">Single-pass membrane protein</topology>
    </subcellularLocation>
</comment>
<dbReference type="EMBL" id="PGOL01000491">
    <property type="protein sequence ID" value="PKI69579.1"/>
    <property type="molecule type" value="Genomic_DNA"/>
</dbReference>
<dbReference type="OrthoDB" id="77878at2759"/>
<dbReference type="Proteomes" id="UP000233551">
    <property type="component" value="Unassembled WGS sequence"/>
</dbReference>
<evidence type="ECO:0000256" key="2">
    <source>
        <dbReference type="ARBA" id="ARBA00022692"/>
    </source>
</evidence>
<dbReference type="GO" id="GO:0005640">
    <property type="term" value="C:nuclear outer membrane"/>
    <property type="evidence" value="ECO:0007669"/>
    <property type="project" value="UniProtKB-SubCell"/>
</dbReference>
<organism evidence="7 9">
    <name type="scientific">Punica granatum</name>
    <name type="common">Pomegranate</name>
    <dbReference type="NCBI Taxonomy" id="22663"/>
    <lineage>
        <taxon>Eukaryota</taxon>
        <taxon>Viridiplantae</taxon>
        <taxon>Streptophyta</taxon>
        <taxon>Embryophyta</taxon>
        <taxon>Tracheophyta</taxon>
        <taxon>Spermatophyta</taxon>
        <taxon>Magnoliopsida</taxon>
        <taxon>eudicotyledons</taxon>
        <taxon>Gunneridae</taxon>
        <taxon>Pentapetalae</taxon>
        <taxon>rosids</taxon>
        <taxon>malvids</taxon>
        <taxon>Myrtales</taxon>
        <taxon>Lythraceae</taxon>
        <taxon>Punica</taxon>
    </lineage>
</organism>
<evidence type="ECO:0000256" key="6">
    <source>
        <dbReference type="ARBA" id="ARBA00034303"/>
    </source>
</evidence>
<dbReference type="Pfam" id="PF05705">
    <property type="entry name" value="DUF829"/>
    <property type="match status" value="1"/>
</dbReference>
<evidence type="ECO:0000256" key="4">
    <source>
        <dbReference type="ARBA" id="ARBA00023136"/>
    </source>
</evidence>
<comment type="caution">
    <text evidence="7">The sequence shown here is derived from an EMBL/GenBank/DDBJ whole genome shotgun (WGS) entry which is preliminary data.</text>
</comment>
<sequence>MGSLSGIIQRPLVAAAAVAAASVSVDLPDRFSPSKPADTCSGSGQIVSSPSASLSDLHSPLVSHISASKLSNLSFVKKIHVPVPDIKKYAVPSLGADIARSPLSSSIVPTSALQNLYQRADLVNAPKPNAFVISIPTSASGSEEVLYKWHLPDPSATDVSRNPSDCSSAKSRTVVVLLGWLGAKQKHLKRYAEWYASMGFHAITFTFPMSEILSYQVGGKAEQNIELLVNHLADWLEEEIGKNLVFHTFSNTGWLTYGAILEKFQKENPSLVGNIRGCIVDSAPVAAPDPQVWASGFSAAFLKKQSVATKGITSSTASITEVASVPKPAVTEAALLLVLEKFFEVILNLPSVNKRLSDVLDVLSSQQPKCPQLYIYSSADRVIPAGSVESFIEEQRRIGREVRACNFISTPHVDHFRNDPQLYTSQLTRFLEDCVLTCCRSSSS</sequence>
<dbReference type="SUPFAM" id="SSF53474">
    <property type="entry name" value="alpha/beta-Hydrolases"/>
    <property type="match status" value="1"/>
</dbReference>
<accession>A0A218Y1A6</accession>
<dbReference type="Proteomes" id="UP000197138">
    <property type="component" value="Unassembled WGS sequence"/>
</dbReference>
<reference evidence="9" key="1">
    <citation type="journal article" date="2017" name="Plant J.">
        <title>The pomegranate (Punica granatum L.) genome and the genomics of punicalagin biosynthesis.</title>
        <authorList>
            <person name="Qin G."/>
            <person name="Xu C."/>
            <person name="Ming R."/>
            <person name="Tang H."/>
            <person name="Guyot R."/>
            <person name="Kramer E.M."/>
            <person name="Hu Y."/>
            <person name="Yi X."/>
            <person name="Qi Y."/>
            <person name="Xu X."/>
            <person name="Gao Z."/>
            <person name="Pan H."/>
            <person name="Jian J."/>
            <person name="Tian Y."/>
            <person name="Yue Z."/>
            <person name="Xu Y."/>
        </authorList>
    </citation>
    <scope>NUCLEOTIDE SEQUENCE [LARGE SCALE GENOMIC DNA]</scope>
    <source>
        <strain evidence="9">cv. Dabenzi</strain>
    </source>
</reference>
<dbReference type="PANTHER" id="PTHR12265:SF30">
    <property type="entry name" value="TRANSMEMBRANE PROTEIN 53"/>
    <property type="match status" value="1"/>
</dbReference>
<gene>
    <name evidence="7" type="ORF">CDL15_Pgr020961</name>
    <name evidence="8" type="ORF">CRG98_010027</name>
</gene>